<accession>A0A813E7S6</accession>
<dbReference type="Proteomes" id="UP000654075">
    <property type="component" value="Unassembled WGS sequence"/>
</dbReference>
<feature type="transmembrane region" description="Helical" evidence="1">
    <location>
        <begin position="66"/>
        <end position="85"/>
    </location>
</feature>
<sequence length="110" mass="11505">MMGKLAWCDCGKCYRVLVAGTWATNPPSRSGRIAASVDVLDDLAVVAVSAVGSCKLLACSFEPVRALLAAGFVATMVVQCMPVQNSGSAEPSSVVCLFVCLLVCLLFLFL</sequence>
<feature type="transmembrane region" description="Helical" evidence="1">
    <location>
        <begin position="91"/>
        <end position="109"/>
    </location>
</feature>
<dbReference type="AlphaFoldDB" id="A0A813E7S6"/>
<gene>
    <name evidence="2" type="ORF">PGLA1383_LOCUS16458</name>
</gene>
<evidence type="ECO:0000313" key="2">
    <source>
        <dbReference type="EMBL" id="CAE8598044.1"/>
    </source>
</evidence>
<keyword evidence="3" id="KW-1185">Reference proteome</keyword>
<keyword evidence="1" id="KW-0812">Transmembrane</keyword>
<organism evidence="2 3">
    <name type="scientific">Polarella glacialis</name>
    <name type="common">Dinoflagellate</name>
    <dbReference type="NCBI Taxonomy" id="89957"/>
    <lineage>
        <taxon>Eukaryota</taxon>
        <taxon>Sar</taxon>
        <taxon>Alveolata</taxon>
        <taxon>Dinophyceae</taxon>
        <taxon>Suessiales</taxon>
        <taxon>Suessiaceae</taxon>
        <taxon>Polarella</taxon>
    </lineage>
</organism>
<evidence type="ECO:0000256" key="1">
    <source>
        <dbReference type="SAM" id="Phobius"/>
    </source>
</evidence>
<keyword evidence="1" id="KW-1133">Transmembrane helix</keyword>
<evidence type="ECO:0000313" key="3">
    <source>
        <dbReference type="Proteomes" id="UP000654075"/>
    </source>
</evidence>
<protein>
    <submittedName>
        <fullName evidence="2">Uncharacterized protein</fullName>
    </submittedName>
</protein>
<dbReference type="EMBL" id="CAJNNV010009980">
    <property type="protein sequence ID" value="CAE8598044.1"/>
    <property type="molecule type" value="Genomic_DNA"/>
</dbReference>
<name>A0A813E7S6_POLGL</name>
<reference evidence="2" key="1">
    <citation type="submission" date="2021-02" db="EMBL/GenBank/DDBJ databases">
        <authorList>
            <person name="Dougan E. K."/>
            <person name="Rhodes N."/>
            <person name="Thang M."/>
            <person name="Chan C."/>
        </authorList>
    </citation>
    <scope>NUCLEOTIDE SEQUENCE</scope>
</reference>
<comment type="caution">
    <text evidence="2">The sequence shown here is derived from an EMBL/GenBank/DDBJ whole genome shotgun (WGS) entry which is preliminary data.</text>
</comment>
<keyword evidence="1" id="KW-0472">Membrane</keyword>
<proteinExistence type="predicted"/>